<dbReference type="AlphaFoldDB" id="Q12XY3"/>
<feature type="domain" description="Dockerin" evidence="1">
    <location>
        <begin position="1067"/>
        <end position="1126"/>
    </location>
</feature>
<dbReference type="SUPFAM" id="SSF49384">
    <property type="entry name" value="Carbohydrate-binding domain"/>
    <property type="match status" value="1"/>
</dbReference>
<dbReference type="GO" id="GO:0005509">
    <property type="term" value="F:calcium ion binding"/>
    <property type="evidence" value="ECO:0007669"/>
    <property type="project" value="InterPro"/>
</dbReference>
<dbReference type="KEGG" id="mbu:Mbur_0728"/>
<dbReference type="Gene3D" id="1.10.1330.10">
    <property type="entry name" value="Dockerin domain"/>
    <property type="match status" value="1"/>
</dbReference>
<accession>Q12XY3</accession>
<dbReference type="CDD" id="cd08547">
    <property type="entry name" value="Type_II_cohesin"/>
    <property type="match status" value="1"/>
</dbReference>
<dbReference type="SUPFAM" id="SSF63446">
    <property type="entry name" value="Type I dockerin domain"/>
    <property type="match status" value="1"/>
</dbReference>
<dbReference type="Gene3D" id="2.60.40.680">
    <property type="match status" value="1"/>
</dbReference>
<evidence type="ECO:0000313" key="3">
    <source>
        <dbReference type="Proteomes" id="UP000001979"/>
    </source>
</evidence>
<dbReference type="GO" id="GO:0030246">
    <property type="term" value="F:carbohydrate binding"/>
    <property type="evidence" value="ECO:0007669"/>
    <property type="project" value="InterPro"/>
</dbReference>
<dbReference type="InterPro" id="IPR008965">
    <property type="entry name" value="CBM2/CBM3_carb-bd_dom_sf"/>
</dbReference>
<evidence type="ECO:0000313" key="2">
    <source>
        <dbReference type="EMBL" id="ABE51693.1"/>
    </source>
</evidence>
<protein>
    <submittedName>
        <fullName evidence="2">Serine-rich surface protein (Adhesin) with putative Ig domain, two dockerin type 1 domains and a cohesin domain</fullName>
    </submittedName>
</protein>
<organism evidence="2 3">
    <name type="scientific">Methanococcoides burtonii (strain DSM 6242 / NBRC 107633 / OCM 468 / ACE-M)</name>
    <dbReference type="NCBI Taxonomy" id="259564"/>
    <lineage>
        <taxon>Archaea</taxon>
        <taxon>Methanobacteriati</taxon>
        <taxon>Methanobacteriota</taxon>
        <taxon>Stenosarchaea group</taxon>
        <taxon>Methanomicrobia</taxon>
        <taxon>Methanosarcinales</taxon>
        <taxon>Methanosarcinaceae</taxon>
        <taxon>Methanococcoides</taxon>
    </lineage>
</organism>
<dbReference type="GO" id="GO:0016020">
    <property type="term" value="C:membrane"/>
    <property type="evidence" value="ECO:0007669"/>
    <property type="project" value="InterPro"/>
</dbReference>
<gene>
    <name evidence="2" type="ordered locus">Mbur_0728</name>
</gene>
<evidence type="ECO:0000259" key="1">
    <source>
        <dbReference type="PROSITE" id="PS51766"/>
    </source>
</evidence>
<dbReference type="PROSITE" id="PS00018">
    <property type="entry name" value="EF_HAND_1"/>
    <property type="match status" value="1"/>
</dbReference>
<dbReference type="SUPFAM" id="SSF49313">
    <property type="entry name" value="Cadherin-like"/>
    <property type="match status" value="1"/>
</dbReference>
<dbReference type="EMBL" id="CP000300">
    <property type="protein sequence ID" value="ABE51693.1"/>
    <property type="molecule type" value="Genomic_DNA"/>
</dbReference>
<dbReference type="CDD" id="cd14254">
    <property type="entry name" value="Dockerin_II"/>
    <property type="match status" value="1"/>
</dbReference>
<proteinExistence type="predicted"/>
<dbReference type="PROSITE" id="PS51766">
    <property type="entry name" value="DOCKERIN"/>
    <property type="match status" value="1"/>
</dbReference>
<dbReference type="InterPro" id="IPR002105">
    <property type="entry name" value="Dockerin_1_rpt"/>
</dbReference>
<dbReference type="Proteomes" id="UP000001979">
    <property type="component" value="Chromosome"/>
</dbReference>
<dbReference type="GO" id="GO:0000272">
    <property type="term" value="P:polysaccharide catabolic process"/>
    <property type="evidence" value="ECO:0007669"/>
    <property type="project" value="InterPro"/>
</dbReference>
<dbReference type="HOGENOM" id="CLU_302008_0_0_2"/>
<dbReference type="InterPro" id="IPR006644">
    <property type="entry name" value="Cadg"/>
</dbReference>
<dbReference type="InterPro" id="IPR016134">
    <property type="entry name" value="Dockerin_dom"/>
</dbReference>
<name>Q12XY3_METBU</name>
<reference evidence="3" key="1">
    <citation type="journal article" date="2009" name="ISME J.">
        <title>The genome sequence of the psychrophilic archaeon, Methanococcoides burtonii: the role of genome evolution in cold adaptation.</title>
        <authorList>
            <person name="Allen M.A."/>
            <person name="Lauro F.M."/>
            <person name="Williams T.J."/>
            <person name="Burg D."/>
            <person name="Siddiqui K.S."/>
            <person name="De Francisci D."/>
            <person name="Chong K.W."/>
            <person name="Pilak O."/>
            <person name="Chew H.H."/>
            <person name="De Maere M.Z."/>
            <person name="Ting L."/>
            <person name="Katrib M."/>
            <person name="Ng C."/>
            <person name="Sowers K.R."/>
            <person name="Galperin M.Y."/>
            <person name="Anderson I.J."/>
            <person name="Ivanova N."/>
            <person name="Dalin E."/>
            <person name="Martinez M."/>
            <person name="Lapidus A."/>
            <person name="Hauser L."/>
            <person name="Land M."/>
            <person name="Thomas T."/>
            <person name="Cavicchioli R."/>
        </authorList>
    </citation>
    <scope>NUCLEOTIDE SEQUENCE [LARGE SCALE GENOMIC DNA]</scope>
    <source>
        <strain evidence="3">DSM 6242 / NBRC 107633 / OCM 468 / ACE-M</strain>
    </source>
</reference>
<keyword evidence="3" id="KW-1185">Reference proteome</keyword>
<dbReference type="InterPro" id="IPR013783">
    <property type="entry name" value="Ig-like_fold"/>
</dbReference>
<dbReference type="InterPro" id="IPR015919">
    <property type="entry name" value="Cadherin-like_sf"/>
</dbReference>
<dbReference type="Gene3D" id="2.60.40.10">
    <property type="entry name" value="Immunoglobulins"/>
    <property type="match status" value="2"/>
</dbReference>
<dbReference type="GO" id="GO:0004553">
    <property type="term" value="F:hydrolase activity, hydrolyzing O-glycosyl compounds"/>
    <property type="evidence" value="ECO:0007669"/>
    <property type="project" value="InterPro"/>
</dbReference>
<dbReference type="InterPro" id="IPR018247">
    <property type="entry name" value="EF_Hand_1_Ca_BS"/>
</dbReference>
<dbReference type="Pfam" id="PF05345">
    <property type="entry name" value="He_PIG"/>
    <property type="match status" value="1"/>
</dbReference>
<sequence length="1126" mass="121101">MKKVTKLFFLLGLLLATIDIGSASISYNSDYNQILVKDEVSINLTDIYDALYPTYGDQLISNAGNGIWYLNKTLLVDRSTVYITSPEVTELRVSGSTGVHLHGTSTGSDGKGYIIENVTIVGWLKDFNMPDNTVSKKSINIDKGHVSNSVFKNVSTLKLYNVYDTDINNIEMESTSGSLEIADGNNSTVHEIALYNTSGFYTYDLENFIFHNITVKDVHSIGTIRFTRTSHSLFYDFVIERIGSYLKPGSGGGLYWYDSSYNTGSDFYINDTGWSSFAPGNNYGNWSDLTILNSGHNGIDLHNIKNTIINNVHVYDSVSNNILLTAGLSDSPSTENITITNVYSKNSGIVSQQNVSDIYLANIYQEGDRDGMGISVQNFTLINATFASLNSDAQVSIYDSFGFENTNCNLIDTSFYHLNVVADRRINLINSEYQTTYHKNHVTHYYSDLFVTYSNDIPAAGATIAVENTVDSSHSSLNGFGNDKSMFLTTSNGHTELPNENRSESPAMPEYYKSSAGTQTFSHTATITTQDGQTLTLPNITPDSSWYRPDPNTPTYSITAIMPDESAGPHLTGFAPSESNPFNIGNTKKFQVWSDEDMTSMKWIVDGETKQSTSLEYAWTVPDENGHTIIFEGTNANGIITKTWDINGGSGSVLPAITGAFPGTSSRSQELGSSTDFSVTADQSMTSMVWYKNDAVIADGVMSTTVDWNEPGTYNIRFTASNDNGEVSRSWEVVSNEGAPILSDDLSVNNAPVITTFGPANNTVFQEGNVINIGVIASDADGDELTYLLKVDGATVSTTSGYVWTTDSSNIGAHTIGVVVSDGVEQVTDQHTIIVQNIVDVGVTPVVMSSSAQIVSPGQPFSIGISIDPSEPVSGAQLDLLFDEQLVSAEGTIEGDLFNLNGASTLFNSGTIGDSGVITDIYCSIIGAAPVSSKGTMATIAFTAGNTAGVAEFSLSDVVISNARSEGTPYTVTDTMVVIDTAPVLNSIGDKTVDEENALTFVTSASDADGDSLTYSATGLPVGASFDTASGAFSWTPSEGQEGTYAIAFEVSDSYLTDSETISIAVKSHPRWDINRDCAVNILDITLVSQKIGTDGAGTDQDVNQDGVVNIQDLTLVAQHFGETVE</sequence>
<dbReference type="InterPro" id="IPR036439">
    <property type="entry name" value="Dockerin_dom_sf"/>
</dbReference>
<dbReference type="Pfam" id="PF00404">
    <property type="entry name" value="Dockerin_1"/>
    <property type="match status" value="1"/>
</dbReference>
<dbReference type="SMART" id="SM00736">
    <property type="entry name" value="CADG"/>
    <property type="match status" value="1"/>
</dbReference>